<dbReference type="SUPFAM" id="SSF52540">
    <property type="entry name" value="P-loop containing nucleoside triphosphate hydrolases"/>
    <property type="match status" value="1"/>
</dbReference>
<evidence type="ECO:0000256" key="3">
    <source>
        <dbReference type="ARBA" id="ARBA00022840"/>
    </source>
</evidence>
<dbReference type="STRING" id="1233.SAMN05216387_104128"/>
<keyword evidence="6" id="KW-1185">Reference proteome</keyword>
<sequence length="622" mass="67774">MSQVVESAMPSPASASIVVESAVPSPASTSIVVESAVPSPANASIVVESALPSPASASILVESAVPSPAIASIDARQLFEARAEAASQGIPVIRLLEEQYGWAPDVLIAELGRLLRMPVLTMENLRSFHTAFEKLSFNEAVTQECALFRDGDDYILAVGNPFLPHLRAWVEDRIDTPAAWHLVHPADLAAFFSQQEQTMRAMDSVLPAAHRRAEQAGEENLSLKTINEGTSPVVRLVHSTLYDAHKSQASDIHLEMATGALSIKYRIDGVLTAIGVVQGADLAEQVISRIKVMSDLDIAERRVPQDGRFKISIQGREIDFRVSIMPSIFGEDAVLRILDRQALADHVEGLTLNHLGFDKPTMAGLRRLSSEPYGMLLVTGPTGSGKTTTLYAAISEVNTGHDKIITIEDPIEYQLPGVLQIPVNEKKGLTFVRGLRSILRHDPDKIMVGEIRDPETAQIAIQAALTGHLVFTTVHANNVFDVIGRFSHMGVDPYSFVSALNGIAAQRLVRLLCAHCAIEERPDEQLIRESGIDPEHARTFRFRAGKGCGQCRGSGYRGRNAIAEMLVLNDEIRELIVAREPIRRIKEAAKRNGTRFLRDAALDMVSTGQTSLQEANRVTIVA</sequence>
<protein>
    <submittedName>
        <fullName evidence="5">General secretion pathway protein E</fullName>
    </submittedName>
</protein>
<evidence type="ECO:0000313" key="6">
    <source>
        <dbReference type="Proteomes" id="UP000198620"/>
    </source>
</evidence>
<keyword evidence="3" id="KW-0067">ATP-binding</keyword>
<feature type="domain" description="Bacterial type II secretion system protein E" evidence="4">
    <location>
        <begin position="439"/>
        <end position="453"/>
    </location>
</feature>
<dbReference type="EMBL" id="FOBH01000004">
    <property type="protein sequence ID" value="SEL00952.1"/>
    <property type="molecule type" value="Genomic_DNA"/>
</dbReference>
<dbReference type="GO" id="GO:0005886">
    <property type="term" value="C:plasma membrane"/>
    <property type="evidence" value="ECO:0007669"/>
    <property type="project" value="TreeGrafter"/>
</dbReference>
<dbReference type="Gene3D" id="3.40.50.300">
    <property type="entry name" value="P-loop containing nucleotide triphosphate hydrolases"/>
    <property type="match status" value="1"/>
</dbReference>
<dbReference type="InterPro" id="IPR027417">
    <property type="entry name" value="P-loop_NTPase"/>
</dbReference>
<organism evidence="5 6">
    <name type="scientific">Nitrosovibrio tenuis</name>
    <dbReference type="NCBI Taxonomy" id="1233"/>
    <lineage>
        <taxon>Bacteria</taxon>
        <taxon>Pseudomonadati</taxon>
        <taxon>Pseudomonadota</taxon>
        <taxon>Betaproteobacteria</taxon>
        <taxon>Nitrosomonadales</taxon>
        <taxon>Nitrosomonadaceae</taxon>
        <taxon>Nitrosovibrio</taxon>
    </lineage>
</organism>
<dbReference type="CDD" id="cd01129">
    <property type="entry name" value="PulE-GspE-like"/>
    <property type="match status" value="1"/>
</dbReference>
<gene>
    <name evidence="5" type="ORF">SAMN05216387_104128</name>
</gene>
<evidence type="ECO:0000313" key="5">
    <source>
        <dbReference type="EMBL" id="SEL00952.1"/>
    </source>
</evidence>
<dbReference type="PANTHER" id="PTHR30258:SF1">
    <property type="entry name" value="PROTEIN TRANSPORT PROTEIN HOFB HOMOLOG"/>
    <property type="match status" value="1"/>
</dbReference>
<evidence type="ECO:0000259" key="4">
    <source>
        <dbReference type="PROSITE" id="PS00662"/>
    </source>
</evidence>
<dbReference type="Gene3D" id="3.30.450.90">
    <property type="match status" value="1"/>
</dbReference>
<name>A0A1H7LPN2_9PROT</name>
<comment type="similarity">
    <text evidence="1">Belongs to the GSP E family.</text>
</comment>
<dbReference type="AlphaFoldDB" id="A0A1H7LPN2"/>
<reference evidence="5 6" key="1">
    <citation type="submission" date="2016-10" db="EMBL/GenBank/DDBJ databases">
        <authorList>
            <person name="de Groot N.N."/>
        </authorList>
    </citation>
    <scope>NUCLEOTIDE SEQUENCE [LARGE SCALE GENOMIC DNA]</scope>
    <source>
        <strain evidence="5 6">Nv1</strain>
    </source>
</reference>
<dbReference type="Proteomes" id="UP000198620">
    <property type="component" value="Unassembled WGS sequence"/>
</dbReference>
<dbReference type="PROSITE" id="PS00662">
    <property type="entry name" value="T2SP_E"/>
    <property type="match status" value="1"/>
</dbReference>
<proteinExistence type="inferred from homology"/>
<keyword evidence="2" id="KW-0547">Nucleotide-binding</keyword>
<dbReference type="InterPro" id="IPR001482">
    <property type="entry name" value="T2SS/T4SS_dom"/>
</dbReference>
<dbReference type="PANTHER" id="PTHR30258">
    <property type="entry name" value="TYPE II SECRETION SYSTEM PROTEIN GSPE-RELATED"/>
    <property type="match status" value="1"/>
</dbReference>
<dbReference type="SUPFAM" id="SSF160246">
    <property type="entry name" value="EspE N-terminal domain-like"/>
    <property type="match status" value="1"/>
</dbReference>
<accession>A0A1H7LPN2</accession>
<dbReference type="InterPro" id="IPR037257">
    <property type="entry name" value="T2SS_E_N_sf"/>
</dbReference>
<dbReference type="GO" id="GO:0005524">
    <property type="term" value="F:ATP binding"/>
    <property type="evidence" value="ECO:0007669"/>
    <property type="project" value="UniProtKB-KW"/>
</dbReference>
<dbReference type="GO" id="GO:0016887">
    <property type="term" value="F:ATP hydrolysis activity"/>
    <property type="evidence" value="ECO:0007669"/>
    <property type="project" value="TreeGrafter"/>
</dbReference>
<dbReference type="Pfam" id="PF00437">
    <property type="entry name" value="T2SSE"/>
    <property type="match status" value="1"/>
</dbReference>
<evidence type="ECO:0000256" key="1">
    <source>
        <dbReference type="ARBA" id="ARBA00006611"/>
    </source>
</evidence>
<evidence type="ECO:0000256" key="2">
    <source>
        <dbReference type="ARBA" id="ARBA00022741"/>
    </source>
</evidence>